<gene>
    <name evidence="2" type="ORF">FA046_11975</name>
</gene>
<dbReference type="SUPFAM" id="SSF110916">
    <property type="entry name" value="Peptidyl-tRNA hydrolase domain-like"/>
    <property type="match status" value="1"/>
</dbReference>
<dbReference type="EC" id="3.1.1.29" evidence="2"/>
<dbReference type="OrthoDB" id="9815709at2"/>
<evidence type="ECO:0000313" key="3">
    <source>
        <dbReference type="Proteomes" id="UP000308181"/>
    </source>
</evidence>
<dbReference type="NCBIfam" id="NF006718">
    <property type="entry name" value="PRK09256.1"/>
    <property type="match status" value="1"/>
</dbReference>
<keyword evidence="2" id="KW-0378">Hydrolase</keyword>
<reference evidence="2 3" key="1">
    <citation type="submission" date="2019-04" db="EMBL/GenBank/DDBJ databases">
        <title>Pedobacter sp. AR-3-17 sp. nov., isolated from Arctic soil.</title>
        <authorList>
            <person name="Dahal R.H."/>
            <person name="Kim D.-U."/>
        </authorList>
    </citation>
    <scope>NUCLEOTIDE SEQUENCE [LARGE SCALE GENOMIC DNA]</scope>
    <source>
        <strain evidence="2 3">AR-3-17</strain>
    </source>
</reference>
<protein>
    <submittedName>
        <fullName evidence="2">Aminoacyl-tRNA hydrolase</fullName>
        <ecNumber evidence="2">3.1.1.29</ecNumber>
    </submittedName>
</protein>
<feature type="domain" description="Prokaryotic-type class I peptide chain release factors" evidence="1">
    <location>
        <begin position="18"/>
        <end position="34"/>
    </location>
</feature>
<name>A0A4U1BZ70_9SPHI</name>
<sequence>MNINREALEKEFSFRTSRSGGKGGQNVNKVSTKVELLWNFNASTLFTEDEKSKIALRLANRISNDEIFHVVAEEERTQLRNKEIAIKKTIKLIGESLKEEKKRKPSKPTYSSVKKRLDDKRIKSLKKINRGGGLDSF</sequence>
<dbReference type="PANTHER" id="PTHR47814">
    <property type="entry name" value="PEPTIDYL-TRNA HYDROLASE ARFB"/>
    <property type="match status" value="1"/>
</dbReference>
<dbReference type="Proteomes" id="UP000308181">
    <property type="component" value="Unassembled WGS sequence"/>
</dbReference>
<keyword evidence="3" id="KW-1185">Reference proteome</keyword>
<dbReference type="RefSeq" id="WP_136826759.1">
    <property type="nucleotide sequence ID" value="NZ_SWBP01000004.1"/>
</dbReference>
<dbReference type="GO" id="GO:0004045">
    <property type="term" value="F:peptidyl-tRNA hydrolase activity"/>
    <property type="evidence" value="ECO:0007669"/>
    <property type="project" value="UniProtKB-EC"/>
</dbReference>
<dbReference type="InterPro" id="IPR000352">
    <property type="entry name" value="Pep_chain_release_fac_I"/>
</dbReference>
<dbReference type="GO" id="GO:0003747">
    <property type="term" value="F:translation release factor activity"/>
    <property type="evidence" value="ECO:0007669"/>
    <property type="project" value="InterPro"/>
</dbReference>
<evidence type="ECO:0000313" key="2">
    <source>
        <dbReference type="EMBL" id="TKB96796.1"/>
    </source>
</evidence>
<dbReference type="GO" id="GO:0043022">
    <property type="term" value="F:ribosome binding"/>
    <property type="evidence" value="ECO:0007669"/>
    <property type="project" value="TreeGrafter"/>
</dbReference>
<organism evidence="2 3">
    <name type="scientific">Pedobacter cryophilus</name>
    <dbReference type="NCBI Taxonomy" id="2571271"/>
    <lineage>
        <taxon>Bacteria</taxon>
        <taxon>Pseudomonadati</taxon>
        <taxon>Bacteroidota</taxon>
        <taxon>Sphingobacteriia</taxon>
        <taxon>Sphingobacteriales</taxon>
        <taxon>Sphingobacteriaceae</taxon>
        <taxon>Pedobacter</taxon>
    </lineage>
</organism>
<dbReference type="EMBL" id="SWBP01000004">
    <property type="protein sequence ID" value="TKB96796.1"/>
    <property type="molecule type" value="Genomic_DNA"/>
</dbReference>
<proteinExistence type="predicted"/>
<dbReference type="PANTHER" id="PTHR47814:SF1">
    <property type="entry name" value="PEPTIDYL-TRNA HYDROLASE ARFB"/>
    <property type="match status" value="1"/>
</dbReference>
<comment type="caution">
    <text evidence="2">The sequence shown here is derived from an EMBL/GenBank/DDBJ whole genome shotgun (WGS) entry which is preliminary data.</text>
</comment>
<dbReference type="GO" id="GO:0072344">
    <property type="term" value="P:rescue of stalled ribosome"/>
    <property type="evidence" value="ECO:0007669"/>
    <property type="project" value="TreeGrafter"/>
</dbReference>
<evidence type="ECO:0000259" key="1">
    <source>
        <dbReference type="PROSITE" id="PS00745"/>
    </source>
</evidence>
<dbReference type="Gene3D" id="3.30.160.20">
    <property type="match status" value="1"/>
</dbReference>
<accession>A0A4U1BZ70</accession>
<dbReference type="PROSITE" id="PS00745">
    <property type="entry name" value="RF_PROK_I"/>
    <property type="match status" value="1"/>
</dbReference>
<dbReference type="Pfam" id="PF00472">
    <property type="entry name" value="RF-1"/>
    <property type="match status" value="1"/>
</dbReference>
<dbReference type="AlphaFoldDB" id="A0A4U1BZ70"/>